<gene>
    <name evidence="1" type="ORF">MBRA_18340</name>
</gene>
<organism evidence="1 2">
    <name type="scientific">Mycobacterium branderi</name>
    <dbReference type="NCBI Taxonomy" id="43348"/>
    <lineage>
        <taxon>Bacteria</taxon>
        <taxon>Bacillati</taxon>
        <taxon>Actinomycetota</taxon>
        <taxon>Actinomycetes</taxon>
        <taxon>Mycobacteriales</taxon>
        <taxon>Mycobacteriaceae</taxon>
        <taxon>Mycobacterium</taxon>
    </lineage>
</organism>
<dbReference type="EMBL" id="AP022606">
    <property type="protein sequence ID" value="BBZ11639.1"/>
    <property type="molecule type" value="Genomic_DNA"/>
</dbReference>
<dbReference type="Proteomes" id="UP000467379">
    <property type="component" value="Chromosome"/>
</dbReference>
<dbReference type="SUPFAM" id="SSF53335">
    <property type="entry name" value="S-adenosyl-L-methionine-dependent methyltransferases"/>
    <property type="match status" value="1"/>
</dbReference>
<reference evidence="1 2" key="1">
    <citation type="journal article" date="2019" name="Emerg. Microbes Infect.">
        <title>Comprehensive subspecies identification of 175 nontuberculous mycobacteria species based on 7547 genomic profiles.</title>
        <authorList>
            <person name="Matsumoto Y."/>
            <person name="Kinjo T."/>
            <person name="Motooka D."/>
            <person name="Nabeya D."/>
            <person name="Jung N."/>
            <person name="Uechi K."/>
            <person name="Horii T."/>
            <person name="Iida T."/>
            <person name="Fujita J."/>
            <person name="Nakamura S."/>
        </authorList>
    </citation>
    <scope>NUCLEOTIDE SEQUENCE [LARGE SCALE GENOMIC DNA]</scope>
    <source>
        <strain evidence="1 2">JCM 12687</strain>
    </source>
</reference>
<sequence length="82" mass="8455">MQADITSLRGYDGRFNTVIDSTLFHSLPVEGRDGYLRSVQQAAAPGASYCPARNPVSDGPTAAVTNARLSSGARAVGAGTSK</sequence>
<dbReference type="Gene3D" id="3.40.50.150">
    <property type="entry name" value="Vaccinia Virus protein VP39"/>
    <property type="match status" value="1"/>
</dbReference>
<evidence type="ECO:0000313" key="2">
    <source>
        <dbReference type="Proteomes" id="UP000467379"/>
    </source>
</evidence>
<proteinExistence type="predicted"/>
<keyword evidence="2" id="KW-1185">Reference proteome</keyword>
<dbReference type="InterPro" id="IPR029063">
    <property type="entry name" value="SAM-dependent_MTases_sf"/>
</dbReference>
<protein>
    <submittedName>
        <fullName evidence="1">Uncharacterized protein</fullName>
    </submittedName>
</protein>
<name>A0ABM7KKJ0_9MYCO</name>
<accession>A0ABM7KKJ0</accession>
<evidence type="ECO:0000313" key="1">
    <source>
        <dbReference type="EMBL" id="BBZ11639.1"/>
    </source>
</evidence>